<evidence type="ECO:0000313" key="1">
    <source>
        <dbReference type="EMBL" id="GME93766.1"/>
    </source>
</evidence>
<sequence length="195" mass="19638">MSNDDANTTLIAPQSNAPPSLQSQDSTANGANGGSSTNLTAFAPSQFSFSFNYGNHPNSNNNNSINPNSSSSSANNNGNLANQPSSSGIATSSTTSSSSASAYASALGSNSGSSSGPGTGDDTIMEEKPGFIERLDELNVDLGVSSLMMGMNPGNAGLSGGGISGGGADKEIVEFWGLIERFKGVLDVVVTELKE</sequence>
<dbReference type="Proteomes" id="UP001165064">
    <property type="component" value="Unassembled WGS sequence"/>
</dbReference>
<organism evidence="1 2">
    <name type="scientific">Ambrosiozyma monospora</name>
    <name type="common">Yeast</name>
    <name type="synonym">Endomycopsis monosporus</name>
    <dbReference type="NCBI Taxonomy" id="43982"/>
    <lineage>
        <taxon>Eukaryota</taxon>
        <taxon>Fungi</taxon>
        <taxon>Dikarya</taxon>
        <taxon>Ascomycota</taxon>
        <taxon>Saccharomycotina</taxon>
        <taxon>Pichiomycetes</taxon>
        <taxon>Pichiales</taxon>
        <taxon>Pichiaceae</taxon>
        <taxon>Ambrosiozyma</taxon>
    </lineage>
</organism>
<gene>
    <name evidence="1" type="ORF">Amon02_000940100</name>
</gene>
<keyword evidence="2" id="KW-1185">Reference proteome</keyword>
<evidence type="ECO:0000313" key="2">
    <source>
        <dbReference type="Proteomes" id="UP001165064"/>
    </source>
</evidence>
<accession>A0ACB5TSD0</accession>
<dbReference type="EMBL" id="BSXS01008819">
    <property type="protein sequence ID" value="GME93766.1"/>
    <property type="molecule type" value="Genomic_DNA"/>
</dbReference>
<proteinExistence type="predicted"/>
<comment type="caution">
    <text evidence="1">The sequence shown here is derived from an EMBL/GenBank/DDBJ whole genome shotgun (WGS) entry which is preliminary data.</text>
</comment>
<protein>
    <submittedName>
        <fullName evidence="1">Unnamed protein product</fullName>
    </submittedName>
</protein>
<name>A0ACB5TSD0_AMBMO</name>
<reference evidence="1" key="1">
    <citation type="submission" date="2023-04" db="EMBL/GenBank/DDBJ databases">
        <title>Ambrosiozyma monospora NBRC 10751.</title>
        <authorList>
            <person name="Ichikawa N."/>
            <person name="Sato H."/>
            <person name="Tonouchi N."/>
        </authorList>
    </citation>
    <scope>NUCLEOTIDE SEQUENCE</scope>
    <source>
        <strain evidence="1">NBRC 10751</strain>
    </source>
</reference>